<evidence type="ECO:0000256" key="2">
    <source>
        <dbReference type="SAM" id="SignalP"/>
    </source>
</evidence>
<reference evidence="4" key="3">
    <citation type="submission" date="2016-03" db="UniProtKB">
        <authorList>
            <consortium name="EnsemblProtists"/>
        </authorList>
    </citation>
    <scope>IDENTIFICATION</scope>
</reference>
<feature type="region of interest" description="Disordered" evidence="1">
    <location>
        <begin position="172"/>
        <end position="197"/>
    </location>
</feature>
<evidence type="ECO:0000313" key="4">
    <source>
        <dbReference type="EnsemblProtists" id="EKX48958"/>
    </source>
</evidence>
<accession>L1JKB6</accession>
<feature type="signal peptide" evidence="2">
    <location>
        <begin position="1"/>
        <end position="27"/>
    </location>
</feature>
<feature type="compositionally biased region" description="Polar residues" evidence="1">
    <location>
        <begin position="175"/>
        <end position="195"/>
    </location>
</feature>
<name>L1JKB6_GUITC</name>
<dbReference type="RefSeq" id="XP_005835938.1">
    <property type="nucleotide sequence ID" value="XM_005835881.1"/>
</dbReference>
<feature type="region of interest" description="Disordered" evidence="1">
    <location>
        <begin position="43"/>
        <end position="80"/>
    </location>
</feature>
<keyword evidence="5" id="KW-1185">Reference proteome</keyword>
<feature type="compositionally biased region" description="Acidic residues" evidence="1">
    <location>
        <begin position="48"/>
        <end position="60"/>
    </location>
</feature>
<gene>
    <name evidence="3" type="ORF">GUITHDRAFT_136160</name>
</gene>
<evidence type="ECO:0000256" key="1">
    <source>
        <dbReference type="SAM" id="MobiDB-lite"/>
    </source>
</evidence>
<proteinExistence type="predicted"/>
<protein>
    <recommendedName>
        <fullName evidence="6">PH domain-containing protein</fullName>
    </recommendedName>
</protein>
<organism evidence="3">
    <name type="scientific">Guillardia theta (strain CCMP2712)</name>
    <name type="common">Cryptophyte</name>
    <dbReference type="NCBI Taxonomy" id="905079"/>
    <lineage>
        <taxon>Eukaryota</taxon>
        <taxon>Cryptophyceae</taxon>
        <taxon>Pyrenomonadales</taxon>
        <taxon>Geminigeraceae</taxon>
        <taxon>Guillardia</taxon>
    </lineage>
</organism>
<dbReference type="GeneID" id="17305716"/>
<dbReference type="EnsemblProtists" id="EKX48958">
    <property type="protein sequence ID" value="EKX48958"/>
    <property type="gene ID" value="GUITHDRAFT_136160"/>
</dbReference>
<dbReference type="HOGENOM" id="CLU_574216_0_0_1"/>
<sequence>MLLDVPLLLLLFLLFLLLLPLPHHVVQHQHRFKLAQLQGERKNLSEASSDDLDGDSDGDSNSEMSPSEVEHSNGSTREGLTAGTDKVAVASDDDQPSPFQSCNNLERLIADLKSSSAAFASSQSCEARGGLLQSWVERHKQSQQARRKKMIASILKDEEDSAESELTWEARAKQKSQPVQQLQGAKSSTLPSCSSLKKGDDSRDFDFGGKMVPASAMDYDSRDILEEDLVVHGSFQKIANDTEAQMFVRLSSGEMGESLDAQAYKRLLDHARFKHAETSLSVPASNAPPRNVVEPSRVHGSRKGMCVGDVLEAKGILAISMSLLDTVCSSGLSIRTWRKNSQSSTGGLMVGKAWKCSERWGGGGRWQKRMMIFDLGTGELMLSKDGEHKKKVLGIFSVGKNLSEDAKIVSLFDVQDVSETSEGDEPVVGASIKLQYLQTEGKKGGLKLCFSNVSEKDFWFRAFVEWREACGSNEAS</sequence>
<evidence type="ECO:0008006" key="6">
    <source>
        <dbReference type="Google" id="ProtNLM"/>
    </source>
</evidence>
<reference evidence="5" key="2">
    <citation type="submission" date="2012-11" db="EMBL/GenBank/DDBJ databases">
        <authorList>
            <person name="Kuo A."/>
            <person name="Curtis B.A."/>
            <person name="Tanifuji G."/>
            <person name="Burki F."/>
            <person name="Gruber A."/>
            <person name="Irimia M."/>
            <person name="Maruyama S."/>
            <person name="Arias M.C."/>
            <person name="Ball S.G."/>
            <person name="Gile G.H."/>
            <person name="Hirakawa Y."/>
            <person name="Hopkins J.F."/>
            <person name="Rensing S.A."/>
            <person name="Schmutz J."/>
            <person name="Symeonidi A."/>
            <person name="Elias M."/>
            <person name="Eveleigh R.J."/>
            <person name="Herman E.K."/>
            <person name="Klute M.J."/>
            <person name="Nakayama T."/>
            <person name="Obornik M."/>
            <person name="Reyes-Prieto A."/>
            <person name="Armbrust E.V."/>
            <person name="Aves S.J."/>
            <person name="Beiko R.G."/>
            <person name="Coutinho P."/>
            <person name="Dacks J.B."/>
            <person name="Durnford D.G."/>
            <person name="Fast N.M."/>
            <person name="Green B.R."/>
            <person name="Grisdale C."/>
            <person name="Hempe F."/>
            <person name="Henrissat B."/>
            <person name="Hoppner M.P."/>
            <person name="Ishida K.-I."/>
            <person name="Kim E."/>
            <person name="Koreny L."/>
            <person name="Kroth P.G."/>
            <person name="Liu Y."/>
            <person name="Malik S.-B."/>
            <person name="Maier U.G."/>
            <person name="McRose D."/>
            <person name="Mock T."/>
            <person name="Neilson J.A."/>
            <person name="Onodera N.T."/>
            <person name="Poole A.M."/>
            <person name="Pritham E.J."/>
            <person name="Richards T.A."/>
            <person name="Rocap G."/>
            <person name="Roy S.W."/>
            <person name="Sarai C."/>
            <person name="Schaack S."/>
            <person name="Shirato S."/>
            <person name="Slamovits C.H."/>
            <person name="Spencer D.F."/>
            <person name="Suzuki S."/>
            <person name="Worden A.Z."/>
            <person name="Zauner S."/>
            <person name="Barry K."/>
            <person name="Bell C."/>
            <person name="Bharti A.K."/>
            <person name="Crow J.A."/>
            <person name="Grimwood J."/>
            <person name="Kramer R."/>
            <person name="Lindquist E."/>
            <person name="Lucas S."/>
            <person name="Salamov A."/>
            <person name="McFadden G.I."/>
            <person name="Lane C.E."/>
            <person name="Keeling P.J."/>
            <person name="Gray M.W."/>
            <person name="Grigoriev I.V."/>
            <person name="Archibald J.M."/>
        </authorList>
    </citation>
    <scope>NUCLEOTIDE SEQUENCE</scope>
    <source>
        <strain evidence="5">CCMP2712</strain>
    </source>
</reference>
<evidence type="ECO:0000313" key="5">
    <source>
        <dbReference type="Proteomes" id="UP000011087"/>
    </source>
</evidence>
<dbReference type="Proteomes" id="UP000011087">
    <property type="component" value="Unassembled WGS sequence"/>
</dbReference>
<evidence type="ECO:0000313" key="3">
    <source>
        <dbReference type="EMBL" id="EKX48958.1"/>
    </source>
</evidence>
<reference evidence="3 5" key="1">
    <citation type="journal article" date="2012" name="Nature">
        <title>Algal genomes reveal evolutionary mosaicism and the fate of nucleomorphs.</title>
        <authorList>
            <consortium name="DOE Joint Genome Institute"/>
            <person name="Curtis B.A."/>
            <person name="Tanifuji G."/>
            <person name="Burki F."/>
            <person name="Gruber A."/>
            <person name="Irimia M."/>
            <person name="Maruyama S."/>
            <person name="Arias M.C."/>
            <person name="Ball S.G."/>
            <person name="Gile G.H."/>
            <person name="Hirakawa Y."/>
            <person name="Hopkins J.F."/>
            <person name="Kuo A."/>
            <person name="Rensing S.A."/>
            <person name="Schmutz J."/>
            <person name="Symeonidi A."/>
            <person name="Elias M."/>
            <person name="Eveleigh R.J."/>
            <person name="Herman E.K."/>
            <person name="Klute M.J."/>
            <person name="Nakayama T."/>
            <person name="Obornik M."/>
            <person name="Reyes-Prieto A."/>
            <person name="Armbrust E.V."/>
            <person name="Aves S.J."/>
            <person name="Beiko R.G."/>
            <person name="Coutinho P."/>
            <person name="Dacks J.B."/>
            <person name="Durnford D.G."/>
            <person name="Fast N.M."/>
            <person name="Green B.R."/>
            <person name="Grisdale C.J."/>
            <person name="Hempel F."/>
            <person name="Henrissat B."/>
            <person name="Hoppner M.P."/>
            <person name="Ishida K."/>
            <person name="Kim E."/>
            <person name="Koreny L."/>
            <person name="Kroth P.G."/>
            <person name="Liu Y."/>
            <person name="Malik S.B."/>
            <person name="Maier U.G."/>
            <person name="McRose D."/>
            <person name="Mock T."/>
            <person name="Neilson J.A."/>
            <person name="Onodera N.T."/>
            <person name="Poole A.M."/>
            <person name="Pritham E.J."/>
            <person name="Richards T.A."/>
            <person name="Rocap G."/>
            <person name="Roy S.W."/>
            <person name="Sarai C."/>
            <person name="Schaack S."/>
            <person name="Shirato S."/>
            <person name="Slamovits C.H."/>
            <person name="Spencer D.F."/>
            <person name="Suzuki S."/>
            <person name="Worden A.Z."/>
            <person name="Zauner S."/>
            <person name="Barry K."/>
            <person name="Bell C."/>
            <person name="Bharti A.K."/>
            <person name="Crow J.A."/>
            <person name="Grimwood J."/>
            <person name="Kramer R."/>
            <person name="Lindquist E."/>
            <person name="Lucas S."/>
            <person name="Salamov A."/>
            <person name="McFadden G.I."/>
            <person name="Lane C.E."/>
            <person name="Keeling P.J."/>
            <person name="Gray M.W."/>
            <person name="Grigoriev I.V."/>
            <person name="Archibald J.M."/>
        </authorList>
    </citation>
    <scope>NUCLEOTIDE SEQUENCE</scope>
    <source>
        <strain evidence="3 5">CCMP2712</strain>
    </source>
</reference>
<dbReference type="EMBL" id="JH992983">
    <property type="protein sequence ID" value="EKX48958.1"/>
    <property type="molecule type" value="Genomic_DNA"/>
</dbReference>
<dbReference type="KEGG" id="gtt:GUITHDRAFT_136160"/>
<dbReference type="PaxDb" id="55529-EKX48958"/>
<feature type="chain" id="PRO_5008771574" description="PH domain-containing protein" evidence="2">
    <location>
        <begin position="28"/>
        <end position="476"/>
    </location>
</feature>
<dbReference type="AlphaFoldDB" id="L1JKB6"/>
<keyword evidence="2" id="KW-0732">Signal</keyword>